<evidence type="ECO:0000256" key="1">
    <source>
        <dbReference type="ARBA" id="ARBA00004127"/>
    </source>
</evidence>
<feature type="transmembrane region" description="Helical" evidence="6">
    <location>
        <begin position="94"/>
        <end position="116"/>
    </location>
</feature>
<dbReference type="PANTHER" id="PTHR21324">
    <property type="entry name" value="FASTING-INDUCIBLE INTEGRAL MEMBRANE PROTEIN TM6P1-RELATED"/>
    <property type="match status" value="1"/>
</dbReference>
<gene>
    <name evidence="8" type="ORF">KUTeg_023239</name>
</gene>
<dbReference type="PANTHER" id="PTHR21324:SF2">
    <property type="entry name" value="EG:22E5.9 PROTEIN"/>
    <property type="match status" value="1"/>
</dbReference>
<dbReference type="Proteomes" id="UP001217089">
    <property type="component" value="Unassembled WGS sequence"/>
</dbReference>
<sequence length="272" mass="30782">TTSHRSYNKFNSSHVSFFVASDTRGDKEEEIPGVMSLTCLVFLRKRLYLLPIVTAIWIICSFFISYGIAVGYGHTEPDFPYISHTAIEAPERCVFGQLVNVGALMLGMNVLVRYLFLKEIFRQKKFDNVRGWQKANIVGIILGVISAFGISMVANFQTVVLRGPHYVGAGLAFGLGLIYCWLQTRITWRLREENIGNRKIAILQLINSIALTGFDSLRGVYLTSTISEWLLAISVLTYTLTYTWDFKSMILESPKVTLDFDQLQQITCFNGF</sequence>
<dbReference type="InterPro" id="IPR019402">
    <property type="entry name" value="CWH43_N"/>
</dbReference>
<organism evidence="8 9">
    <name type="scientific">Tegillarca granosa</name>
    <name type="common">Malaysian cockle</name>
    <name type="synonym">Anadara granosa</name>
    <dbReference type="NCBI Taxonomy" id="220873"/>
    <lineage>
        <taxon>Eukaryota</taxon>
        <taxon>Metazoa</taxon>
        <taxon>Spiralia</taxon>
        <taxon>Lophotrochozoa</taxon>
        <taxon>Mollusca</taxon>
        <taxon>Bivalvia</taxon>
        <taxon>Autobranchia</taxon>
        <taxon>Pteriomorphia</taxon>
        <taxon>Arcoida</taxon>
        <taxon>Arcoidea</taxon>
        <taxon>Arcidae</taxon>
        <taxon>Tegillarca</taxon>
    </lineage>
</organism>
<evidence type="ECO:0000259" key="7">
    <source>
        <dbReference type="Pfam" id="PF10277"/>
    </source>
</evidence>
<keyword evidence="9" id="KW-1185">Reference proteome</keyword>
<dbReference type="EMBL" id="JARBDR010000921">
    <property type="protein sequence ID" value="KAJ8299179.1"/>
    <property type="molecule type" value="Genomic_DNA"/>
</dbReference>
<feature type="transmembrane region" description="Helical" evidence="6">
    <location>
        <begin position="137"/>
        <end position="157"/>
    </location>
</feature>
<evidence type="ECO:0000256" key="2">
    <source>
        <dbReference type="ARBA" id="ARBA00006565"/>
    </source>
</evidence>
<dbReference type="Pfam" id="PF10277">
    <property type="entry name" value="Frag1"/>
    <property type="match status" value="1"/>
</dbReference>
<keyword evidence="3 6" id="KW-0812">Transmembrane</keyword>
<comment type="subcellular location">
    <subcellularLocation>
        <location evidence="1">Endomembrane system</location>
        <topology evidence="1">Multi-pass membrane protein</topology>
    </subcellularLocation>
</comment>
<proteinExistence type="inferred from homology"/>
<comment type="similarity">
    <text evidence="2">Belongs to the DRAM/TMEM150 family.</text>
</comment>
<feature type="transmembrane region" description="Helical" evidence="6">
    <location>
        <begin position="163"/>
        <end position="182"/>
    </location>
</feature>
<evidence type="ECO:0000256" key="6">
    <source>
        <dbReference type="SAM" id="Phobius"/>
    </source>
</evidence>
<dbReference type="InterPro" id="IPR050911">
    <property type="entry name" value="DRAM/TMEM150_Autophagy_Mod"/>
</dbReference>
<name>A0ABQ9E128_TEGGR</name>
<evidence type="ECO:0000256" key="4">
    <source>
        <dbReference type="ARBA" id="ARBA00022989"/>
    </source>
</evidence>
<evidence type="ECO:0000313" key="9">
    <source>
        <dbReference type="Proteomes" id="UP001217089"/>
    </source>
</evidence>
<feature type="domain" description="CWH43-like N-terminal" evidence="7">
    <location>
        <begin position="47"/>
        <end position="248"/>
    </location>
</feature>
<reference evidence="8 9" key="1">
    <citation type="submission" date="2022-12" db="EMBL/GenBank/DDBJ databases">
        <title>Chromosome-level genome of Tegillarca granosa.</title>
        <authorList>
            <person name="Kim J."/>
        </authorList>
    </citation>
    <scope>NUCLEOTIDE SEQUENCE [LARGE SCALE GENOMIC DNA]</scope>
    <source>
        <strain evidence="8">Teg-2019</strain>
        <tissue evidence="8">Adductor muscle</tissue>
    </source>
</reference>
<accession>A0ABQ9E128</accession>
<keyword evidence="5 6" id="KW-0472">Membrane</keyword>
<comment type="caution">
    <text evidence="8">The sequence shown here is derived from an EMBL/GenBank/DDBJ whole genome shotgun (WGS) entry which is preliminary data.</text>
</comment>
<feature type="non-terminal residue" evidence="8">
    <location>
        <position position="1"/>
    </location>
</feature>
<protein>
    <recommendedName>
        <fullName evidence="7">CWH43-like N-terminal domain-containing protein</fullName>
    </recommendedName>
</protein>
<evidence type="ECO:0000313" key="8">
    <source>
        <dbReference type="EMBL" id="KAJ8299179.1"/>
    </source>
</evidence>
<feature type="transmembrane region" description="Helical" evidence="6">
    <location>
        <begin position="47"/>
        <end position="74"/>
    </location>
</feature>
<keyword evidence="4 6" id="KW-1133">Transmembrane helix</keyword>
<evidence type="ECO:0000256" key="3">
    <source>
        <dbReference type="ARBA" id="ARBA00022692"/>
    </source>
</evidence>
<evidence type="ECO:0000256" key="5">
    <source>
        <dbReference type="ARBA" id="ARBA00023136"/>
    </source>
</evidence>